<sequence length="223" mass="24926">MDIRRAAQGRLGRRTSDALRRLNDRHPWSHNDAFHEWIITRLPSRRVEALDVGCGRGQLLSVLSEHFTHVHGTDIDASMRRASMARCAGMTNVTVGAERLEEVASGADLVTMVAVLHHLDLAGALQQVRRLLNPGGRFLCVGLARPESTVDRLWDAASMLTNPIIGFMRHPWVATQPSAAAPFPVKDPKLTFTQIRVVVDEELPGAKMRRHLGFRHTIEWTKP</sequence>
<dbReference type="CDD" id="cd02440">
    <property type="entry name" value="AdoMet_MTases"/>
    <property type="match status" value="1"/>
</dbReference>
<dbReference type="InterPro" id="IPR029063">
    <property type="entry name" value="SAM-dependent_MTases_sf"/>
</dbReference>
<dbReference type="Gene3D" id="3.40.50.150">
    <property type="entry name" value="Vaccinia Virus protein VP39"/>
    <property type="match status" value="1"/>
</dbReference>
<dbReference type="InterPro" id="IPR013217">
    <property type="entry name" value="Methyltransf_12"/>
</dbReference>
<dbReference type="EMBL" id="JAUSXV010000001">
    <property type="protein sequence ID" value="MDQ0647639.1"/>
    <property type="molecule type" value="Genomic_DNA"/>
</dbReference>
<evidence type="ECO:0000259" key="3">
    <source>
        <dbReference type="Pfam" id="PF08242"/>
    </source>
</evidence>
<gene>
    <name evidence="4" type="ORF">QFZ53_001835</name>
</gene>
<proteinExistence type="predicted"/>
<dbReference type="GO" id="GO:0032259">
    <property type="term" value="P:methylation"/>
    <property type="evidence" value="ECO:0007669"/>
    <property type="project" value="UniProtKB-KW"/>
</dbReference>
<keyword evidence="1 4" id="KW-0489">Methyltransferase</keyword>
<dbReference type="PANTHER" id="PTHR44942">
    <property type="entry name" value="METHYLTRANSF_11 DOMAIN-CONTAINING PROTEIN"/>
    <property type="match status" value="1"/>
</dbReference>
<dbReference type="RefSeq" id="WP_307295604.1">
    <property type="nucleotide sequence ID" value="NZ_JAUSXV010000001.1"/>
</dbReference>
<dbReference type="Proteomes" id="UP001244427">
    <property type="component" value="Unassembled WGS sequence"/>
</dbReference>
<evidence type="ECO:0000313" key="5">
    <source>
        <dbReference type="Proteomes" id="UP001244427"/>
    </source>
</evidence>
<dbReference type="SUPFAM" id="SSF53335">
    <property type="entry name" value="S-adenosyl-L-methionine-dependent methyltransferases"/>
    <property type="match status" value="1"/>
</dbReference>
<evidence type="ECO:0000256" key="2">
    <source>
        <dbReference type="ARBA" id="ARBA00022679"/>
    </source>
</evidence>
<keyword evidence="2" id="KW-0808">Transferase</keyword>
<dbReference type="AlphaFoldDB" id="A0AAW8EY86"/>
<evidence type="ECO:0000313" key="4">
    <source>
        <dbReference type="EMBL" id="MDQ0647639.1"/>
    </source>
</evidence>
<name>A0AAW8EY86_9MICO</name>
<accession>A0AAW8EY86</accession>
<keyword evidence="5" id="KW-1185">Reference proteome</keyword>
<organism evidence="4 5">
    <name type="scientific">Microbacterium natoriense</name>
    <dbReference type="NCBI Taxonomy" id="284570"/>
    <lineage>
        <taxon>Bacteria</taxon>
        <taxon>Bacillati</taxon>
        <taxon>Actinomycetota</taxon>
        <taxon>Actinomycetes</taxon>
        <taxon>Micrococcales</taxon>
        <taxon>Microbacteriaceae</taxon>
        <taxon>Microbacterium</taxon>
    </lineage>
</organism>
<dbReference type="GO" id="GO:0008168">
    <property type="term" value="F:methyltransferase activity"/>
    <property type="evidence" value="ECO:0007669"/>
    <property type="project" value="UniProtKB-KW"/>
</dbReference>
<dbReference type="InterPro" id="IPR051052">
    <property type="entry name" value="Diverse_substrate_MTase"/>
</dbReference>
<feature type="domain" description="Methyltransferase type 12" evidence="3">
    <location>
        <begin position="50"/>
        <end position="138"/>
    </location>
</feature>
<dbReference type="PANTHER" id="PTHR44942:SF4">
    <property type="entry name" value="METHYLTRANSFERASE TYPE 11 DOMAIN-CONTAINING PROTEIN"/>
    <property type="match status" value="1"/>
</dbReference>
<reference evidence="4 5" key="1">
    <citation type="submission" date="2023-07" db="EMBL/GenBank/DDBJ databases">
        <title>Comparative genomics of wheat-associated soil bacteria to identify genetic determinants of phenazine resistance.</title>
        <authorList>
            <person name="Mouncey N."/>
        </authorList>
    </citation>
    <scope>NUCLEOTIDE SEQUENCE [LARGE SCALE GENOMIC DNA]</scope>
    <source>
        <strain evidence="4 5">W4I9-1</strain>
    </source>
</reference>
<evidence type="ECO:0000256" key="1">
    <source>
        <dbReference type="ARBA" id="ARBA00022603"/>
    </source>
</evidence>
<protein>
    <submittedName>
        <fullName evidence="4">SAM-dependent methyltransferase</fullName>
    </submittedName>
</protein>
<dbReference type="Pfam" id="PF08242">
    <property type="entry name" value="Methyltransf_12"/>
    <property type="match status" value="1"/>
</dbReference>
<comment type="caution">
    <text evidence="4">The sequence shown here is derived from an EMBL/GenBank/DDBJ whole genome shotgun (WGS) entry which is preliminary data.</text>
</comment>